<dbReference type="EMBL" id="CP017557">
    <property type="protein sequence ID" value="AOW05167.1"/>
    <property type="molecule type" value="Genomic_DNA"/>
</dbReference>
<dbReference type="RefSeq" id="XP_068139045.1">
    <property type="nucleotide sequence ID" value="XM_068282944.1"/>
</dbReference>
<dbReference type="GeneID" id="94583554"/>
<organism evidence="1 2">
    <name type="scientific">Yarrowia lipolytica</name>
    <name type="common">Candida lipolytica</name>
    <dbReference type="NCBI Taxonomy" id="4952"/>
    <lineage>
        <taxon>Eukaryota</taxon>
        <taxon>Fungi</taxon>
        <taxon>Dikarya</taxon>
        <taxon>Ascomycota</taxon>
        <taxon>Saccharomycotina</taxon>
        <taxon>Dipodascomycetes</taxon>
        <taxon>Dipodascales</taxon>
        <taxon>Dipodascales incertae sedis</taxon>
        <taxon>Yarrowia</taxon>
    </lineage>
</organism>
<name>A0A1D8NHQ9_YARLL</name>
<dbReference type="VEuPathDB" id="FungiDB:YALI1_E11485g"/>
<sequence>MHYSSGGLLVEEKALNRSSSDTGGYYQQLLPWLSRYDLAGALRYGTRAFNCSQFRPGASPLALIYRRGLVIEILPHKGHYRLNCTVQSCAAGLRRFVNGGRKNKSISESSLIQATDFPKLDSDWGTIVQIPWRRRECLKFADSYPFEQYTWLCLQKYH</sequence>
<protein>
    <submittedName>
        <fullName evidence="1">Uncharacterized protein</fullName>
    </submittedName>
</protein>
<evidence type="ECO:0000313" key="2">
    <source>
        <dbReference type="Proteomes" id="UP000182444"/>
    </source>
</evidence>
<gene>
    <name evidence="1" type="ORF">YALI1_E11485g</name>
</gene>
<reference evidence="1 2" key="1">
    <citation type="journal article" date="2016" name="PLoS ONE">
        <title>Sequence Assembly of Yarrowia lipolytica Strain W29/CLIB89 Shows Transposable Element Diversity.</title>
        <authorList>
            <person name="Magnan C."/>
            <person name="Yu J."/>
            <person name="Chang I."/>
            <person name="Jahn E."/>
            <person name="Kanomata Y."/>
            <person name="Wu J."/>
            <person name="Zeller M."/>
            <person name="Oakes M."/>
            <person name="Baldi P."/>
            <person name="Sandmeyer S."/>
        </authorList>
    </citation>
    <scope>NUCLEOTIDE SEQUENCE [LARGE SCALE GENOMIC DNA]</scope>
    <source>
        <strain evidence="2">CLIB89(W29)</strain>
    </source>
</reference>
<evidence type="ECO:0000313" key="1">
    <source>
        <dbReference type="EMBL" id="AOW05167.1"/>
    </source>
</evidence>
<proteinExistence type="predicted"/>
<accession>A0A1D8NHQ9</accession>
<dbReference type="Proteomes" id="UP000182444">
    <property type="component" value="Chromosome 1E"/>
</dbReference>
<dbReference type="AlphaFoldDB" id="A0A1D8NHQ9"/>